<feature type="region of interest" description="Disordered" evidence="2">
    <location>
        <begin position="77"/>
        <end position="191"/>
    </location>
</feature>
<evidence type="ECO:0000313" key="4">
    <source>
        <dbReference type="Proteomes" id="UP001152795"/>
    </source>
</evidence>
<organism evidence="3 4">
    <name type="scientific">Paramuricea clavata</name>
    <name type="common">Red gorgonian</name>
    <name type="synonym">Violescent sea-whip</name>
    <dbReference type="NCBI Taxonomy" id="317549"/>
    <lineage>
        <taxon>Eukaryota</taxon>
        <taxon>Metazoa</taxon>
        <taxon>Cnidaria</taxon>
        <taxon>Anthozoa</taxon>
        <taxon>Octocorallia</taxon>
        <taxon>Malacalcyonacea</taxon>
        <taxon>Plexauridae</taxon>
        <taxon>Paramuricea</taxon>
    </lineage>
</organism>
<evidence type="ECO:0000256" key="1">
    <source>
        <dbReference type="RuleBase" id="RU003894"/>
    </source>
</evidence>
<dbReference type="EMBL" id="CACRXK020009297">
    <property type="protein sequence ID" value="CAB4016883.1"/>
    <property type="molecule type" value="Genomic_DNA"/>
</dbReference>
<dbReference type="AlphaFoldDB" id="A0A7D9EVY3"/>
<keyword evidence="1" id="KW-0539">Nucleus</keyword>
<dbReference type="Gene3D" id="1.10.10.10">
    <property type="entry name" value="Winged helix-like DNA-binding domain superfamily/Winged helix DNA-binding domain"/>
    <property type="match status" value="1"/>
</dbReference>
<sequence>MVAKVRKSKKVVTVALVRDAVAALSERNGSSVKSVLNYLVWKRQVNSGARKQVVLAIRKAVKAGVLVKKSGKGFVVSGNKLASKPATKGGKRKARRARKRTTKKSSKKSTRARRRRGGPKKRKARKSSKVQKVRKLSKKVQTSSTSVARKPVKSGKRKVNRKPKSANNAKSAPKMSARPRRMCTTAVRYTK</sequence>
<dbReference type="PRINTS" id="PR00624">
    <property type="entry name" value="HISTONEH5"/>
</dbReference>
<dbReference type="InterPro" id="IPR036388">
    <property type="entry name" value="WH-like_DNA-bd_sf"/>
</dbReference>
<keyword evidence="4" id="KW-1185">Reference proteome</keyword>
<gene>
    <name evidence="3" type="ORF">PACLA_8A020828</name>
</gene>
<accession>A0A7D9EVY3</accession>
<comment type="caution">
    <text evidence="3">The sequence shown here is derived from an EMBL/GenBank/DDBJ whole genome shotgun (WGS) entry which is preliminary data.</text>
</comment>
<dbReference type="GO" id="GO:0006334">
    <property type="term" value="P:nucleosome assembly"/>
    <property type="evidence" value="ECO:0007669"/>
    <property type="project" value="InterPro"/>
</dbReference>
<dbReference type="InterPro" id="IPR036390">
    <property type="entry name" value="WH_DNA-bd_sf"/>
</dbReference>
<feature type="compositionally biased region" description="Basic residues" evidence="2">
    <location>
        <begin position="89"/>
        <end position="138"/>
    </location>
</feature>
<comment type="subcellular location">
    <subcellularLocation>
        <location evidence="1">Nucleus</location>
    </subcellularLocation>
</comment>
<dbReference type="Pfam" id="PF00538">
    <property type="entry name" value="Linker_histone"/>
    <property type="match status" value="1"/>
</dbReference>
<proteinExistence type="inferred from homology"/>
<evidence type="ECO:0000313" key="3">
    <source>
        <dbReference type="EMBL" id="CAB4016883.1"/>
    </source>
</evidence>
<name>A0A7D9EVY3_PARCT</name>
<protein>
    <submittedName>
        <fullName evidence="3">---NA</fullName>
    </submittedName>
</protein>
<dbReference type="GO" id="GO:0000786">
    <property type="term" value="C:nucleosome"/>
    <property type="evidence" value="ECO:0007669"/>
    <property type="project" value="InterPro"/>
</dbReference>
<dbReference type="Proteomes" id="UP001152795">
    <property type="component" value="Unassembled WGS sequence"/>
</dbReference>
<feature type="compositionally biased region" description="Basic residues" evidence="2">
    <location>
        <begin position="150"/>
        <end position="164"/>
    </location>
</feature>
<keyword evidence="1" id="KW-0238">DNA-binding</keyword>
<evidence type="ECO:0000256" key="2">
    <source>
        <dbReference type="SAM" id="MobiDB-lite"/>
    </source>
</evidence>
<dbReference type="InterPro" id="IPR005819">
    <property type="entry name" value="H1/H5"/>
</dbReference>
<dbReference type="InterPro" id="IPR005818">
    <property type="entry name" value="Histone_H1/H5_H15"/>
</dbReference>
<comment type="similarity">
    <text evidence="1">Belongs to the histone H1/H5 family.</text>
</comment>
<dbReference type="GO" id="GO:0030527">
    <property type="term" value="F:structural constituent of chromatin"/>
    <property type="evidence" value="ECO:0007669"/>
    <property type="project" value="InterPro"/>
</dbReference>
<dbReference type="GO" id="GO:0005634">
    <property type="term" value="C:nucleus"/>
    <property type="evidence" value="ECO:0007669"/>
    <property type="project" value="UniProtKB-SubCell"/>
</dbReference>
<dbReference type="GO" id="GO:0003677">
    <property type="term" value="F:DNA binding"/>
    <property type="evidence" value="ECO:0007669"/>
    <property type="project" value="UniProtKB-KW"/>
</dbReference>
<keyword evidence="1" id="KW-0158">Chromosome</keyword>
<reference evidence="3" key="1">
    <citation type="submission" date="2020-04" db="EMBL/GenBank/DDBJ databases">
        <authorList>
            <person name="Alioto T."/>
            <person name="Alioto T."/>
            <person name="Gomez Garrido J."/>
        </authorList>
    </citation>
    <scope>NUCLEOTIDE SEQUENCE</scope>
    <source>
        <strain evidence="3">A484AB</strain>
    </source>
</reference>
<dbReference type="SUPFAM" id="SSF46785">
    <property type="entry name" value="Winged helix' DNA-binding domain"/>
    <property type="match status" value="1"/>
</dbReference>
<dbReference type="PROSITE" id="PS51504">
    <property type="entry name" value="H15"/>
    <property type="match status" value="1"/>
</dbReference>
<dbReference type="SMART" id="SM00526">
    <property type="entry name" value="H15"/>
    <property type="match status" value="1"/>
</dbReference>